<comment type="catalytic activity">
    <reaction evidence="7">
        <text>L-cysteinyl-[protein] + hexadecanoyl-CoA = S-hexadecanoyl-L-cysteinyl-[protein] + CoA</text>
        <dbReference type="Rhea" id="RHEA:36683"/>
        <dbReference type="Rhea" id="RHEA-COMP:10131"/>
        <dbReference type="Rhea" id="RHEA-COMP:11032"/>
        <dbReference type="ChEBI" id="CHEBI:29950"/>
        <dbReference type="ChEBI" id="CHEBI:57287"/>
        <dbReference type="ChEBI" id="CHEBI:57379"/>
        <dbReference type="ChEBI" id="CHEBI:74151"/>
        <dbReference type="EC" id="2.3.1.225"/>
    </reaction>
</comment>
<dbReference type="EMBL" id="IAAA01008174">
    <property type="protein sequence ID" value="LAA02701.1"/>
    <property type="molecule type" value="mRNA"/>
</dbReference>
<reference evidence="9" key="1">
    <citation type="journal article" date="2016" name="Mol. Ecol. Resour.">
        <title>Evaluation of the impact of RNA preservation methods of spiders for de novo transcriptome assembly.</title>
        <authorList>
            <person name="Kono N."/>
            <person name="Nakamura H."/>
            <person name="Ito Y."/>
            <person name="Tomita M."/>
            <person name="Arakawa K."/>
        </authorList>
    </citation>
    <scope>NUCLEOTIDE SEQUENCE</scope>
    <source>
        <tissue evidence="9">Whole body</tissue>
    </source>
</reference>
<feature type="transmembrane region" description="Helical" evidence="7">
    <location>
        <begin position="142"/>
        <end position="162"/>
    </location>
</feature>
<dbReference type="InterPro" id="IPR039859">
    <property type="entry name" value="PFA4/ZDH16/20/ERF2-like"/>
</dbReference>
<sequence>MKDEKEPVLPFSNSNILPKNTLDRGLFVLMTVGIPSVTIWENTILFQYHTEFDFTAILHLLFQVLILSNILGNLYYLQRVDSSGKRKTLPAVLQPNWKYCHFCQLNSPPRSYHCPICDECILKRDQHCMFAGCCVGFYNHRYYLMAVFYIMIGSMYFSILQWPHCVESVGGFTLVSLLCMAAPHVAVLFGFLSIYGFICAITQVILISVCILTTYLIFVQIKCISGGQTIHEKRANITLYDLGWKLNFMQVLGRNWYLALLSPFAKSPIKGDGINFMTFYDLEEIKNV</sequence>
<dbReference type="PANTHER" id="PTHR12246">
    <property type="entry name" value="PALMITOYLTRANSFERASE ZDHHC16"/>
    <property type="match status" value="1"/>
</dbReference>
<evidence type="ECO:0000313" key="9">
    <source>
        <dbReference type="EMBL" id="LAA02701.1"/>
    </source>
</evidence>
<keyword evidence="3 7" id="KW-0812">Transmembrane</keyword>
<feature type="domain" description="Palmitoyltransferase DHHC" evidence="8">
    <location>
        <begin position="96"/>
        <end position="234"/>
    </location>
</feature>
<dbReference type="PROSITE" id="PS50216">
    <property type="entry name" value="DHHC"/>
    <property type="match status" value="1"/>
</dbReference>
<dbReference type="AlphaFoldDB" id="A0A2L2Y3H7"/>
<accession>A0A2L2Y3H7</accession>
<keyword evidence="2 7" id="KW-0808">Transferase</keyword>
<keyword evidence="4 7" id="KW-1133">Transmembrane helix</keyword>
<dbReference type="GO" id="GO:0016020">
    <property type="term" value="C:membrane"/>
    <property type="evidence" value="ECO:0007669"/>
    <property type="project" value="UniProtKB-SubCell"/>
</dbReference>
<feature type="transmembrane region" description="Helical" evidence="7">
    <location>
        <begin position="54"/>
        <end position="77"/>
    </location>
</feature>
<evidence type="ECO:0000256" key="6">
    <source>
        <dbReference type="ARBA" id="ARBA00023315"/>
    </source>
</evidence>
<evidence type="ECO:0000256" key="1">
    <source>
        <dbReference type="ARBA" id="ARBA00004141"/>
    </source>
</evidence>
<comment type="domain">
    <text evidence="7">The DHHC domain is required for palmitoyltransferase activity.</text>
</comment>
<dbReference type="EMBL" id="IAAA01008175">
    <property type="protein sequence ID" value="LAA02705.1"/>
    <property type="molecule type" value="mRNA"/>
</dbReference>
<evidence type="ECO:0000256" key="2">
    <source>
        <dbReference type="ARBA" id="ARBA00022679"/>
    </source>
</evidence>
<evidence type="ECO:0000256" key="7">
    <source>
        <dbReference type="RuleBase" id="RU079119"/>
    </source>
</evidence>
<comment type="similarity">
    <text evidence="7">Belongs to the DHHC palmitoyltransferase family.</text>
</comment>
<evidence type="ECO:0000256" key="5">
    <source>
        <dbReference type="ARBA" id="ARBA00023136"/>
    </source>
</evidence>
<keyword evidence="5 7" id="KW-0472">Membrane</keyword>
<evidence type="ECO:0000256" key="3">
    <source>
        <dbReference type="ARBA" id="ARBA00022692"/>
    </source>
</evidence>
<keyword evidence="6 7" id="KW-0012">Acyltransferase</keyword>
<feature type="transmembrane region" description="Helical" evidence="7">
    <location>
        <begin position="168"/>
        <end position="187"/>
    </location>
</feature>
<dbReference type="EC" id="2.3.1.225" evidence="7"/>
<feature type="transmembrane region" description="Helical" evidence="7">
    <location>
        <begin position="26"/>
        <end position="48"/>
    </location>
</feature>
<evidence type="ECO:0000259" key="8">
    <source>
        <dbReference type="Pfam" id="PF01529"/>
    </source>
</evidence>
<name>A0A2L2Y3H7_PARTP</name>
<comment type="subcellular location">
    <subcellularLocation>
        <location evidence="1">Membrane</location>
        <topology evidence="1">Multi-pass membrane protein</topology>
    </subcellularLocation>
</comment>
<feature type="transmembrane region" description="Helical" evidence="7">
    <location>
        <begin position="194"/>
        <end position="218"/>
    </location>
</feature>
<dbReference type="Pfam" id="PF01529">
    <property type="entry name" value="DHHC"/>
    <property type="match status" value="1"/>
</dbReference>
<evidence type="ECO:0000256" key="4">
    <source>
        <dbReference type="ARBA" id="ARBA00022989"/>
    </source>
</evidence>
<organism evidence="9">
    <name type="scientific">Parasteatoda tepidariorum</name>
    <name type="common">Common house spider</name>
    <name type="synonym">Achaearanea tepidariorum</name>
    <dbReference type="NCBI Taxonomy" id="114398"/>
    <lineage>
        <taxon>Eukaryota</taxon>
        <taxon>Metazoa</taxon>
        <taxon>Ecdysozoa</taxon>
        <taxon>Arthropoda</taxon>
        <taxon>Chelicerata</taxon>
        <taxon>Arachnida</taxon>
        <taxon>Araneae</taxon>
        <taxon>Araneomorphae</taxon>
        <taxon>Entelegynae</taxon>
        <taxon>Araneoidea</taxon>
        <taxon>Theridiidae</taxon>
        <taxon>Parasteatoda</taxon>
    </lineage>
</organism>
<dbReference type="InterPro" id="IPR001594">
    <property type="entry name" value="Palmitoyltrfase_DHHC"/>
</dbReference>
<protein>
    <recommendedName>
        <fullName evidence="7">Palmitoyltransferase</fullName>
        <ecNumber evidence="7">2.3.1.225</ecNumber>
    </recommendedName>
</protein>
<dbReference type="OrthoDB" id="302728at2759"/>
<dbReference type="GO" id="GO:0019706">
    <property type="term" value="F:protein-cysteine S-palmitoyltransferase activity"/>
    <property type="evidence" value="ECO:0007669"/>
    <property type="project" value="UniProtKB-EC"/>
</dbReference>
<proteinExistence type="evidence at transcript level"/>